<dbReference type="Gene3D" id="1.50.10.20">
    <property type="match status" value="1"/>
</dbReference>
<reference evidence="2" key="1">
    <citation type="submission" date="2020-04" db="EMBL/GenBank/DDBJ databases">
        <title>Tenacibaculum mesophilum bac2.</title>
        <authorList>
            <person name="Li M."/>
        </authorList>
    </citation>
    <scope>NUCLEOTIDE SEQUENCE</scope>
    <source>
        <strain evidence="2">Bac2</strain>
    </source>
</reference>
<dbReference type="Pfam" id="PF05147">
    <property type="entry name" value="LANC_like"/>
    <property type="match status" value="1"/>
</dbReference>
<dbReference type="GO" id="GO:0046872">
    <property type="term" value="F:metal ion binding"/>
    <property type="evidence" value="ECO:0007669"/>
    <property type="project" value="UniProtKB-KW"/>
</dbReference>
<protein>
    <recommendedName>
        <fullName evidence="4">Lanthionine synthetase C-like protein</fullName>
    </recommendedName>
</protein>
<keyword evidence="1" id="KW-0862">Zinc</keyword>
<dbReference type="AlphaFoldDB" id="A0AAE9SFS3"/>
<dbReference type="EMBL" id="CP050861">
    <property type="protein sequence ID" value="UTD15088.1"/>
    <property type="molecule type" value="Genomic_DNA"/>
</dbReference>
<dbReference type="PRINTS" id="PR01950">
    <property type="entry name" value="LANCSUPER"/>
</dbReference>
<evidence type="ECO:0000313" key="3">
    <source>
        <dbReference type="Proteomes" id="UP001056837"/>
    </source>
</evidence>
<dbReference type="RefSeq" id="WP_159495266.1">
    <property type="nucleotide sequence ID" value="NZ_CANLMG010000011.1"/>
</dbReference>
<evidence type="ECO:0008006" key="4">
    <source>
        <dbReference type="Google" id="ProtNLM"/>
    </source>
</evidence>
<evidence type="ECO:0000313" key="2">
    <source>
        <dbReference type="EMBL" id="UTD15088.1"/>
    </source>
</evidence>
<dbReference type="SMART" id="SM01260">
    <property type="entry name" value="LANC_like"/>
    <property type="match status" value="1"/>
</dbReference>
<gene>
    <name evidence="2" type="ORF">HER15_06220</name>
</gene>
<dbReference type="Proteomes" id="UP001056837">
    <property type="component" value="Chromosome"/>
</dbReference>
<dbReference type="GO" id="GO:0031179">
    <property type="term" value="P:peptide modification"/>
    <property type="evidence" value="ECO:0007669"/>
    <property type="project" value="InterPro"/>
</dbReference>
<dbReference type="InterPro" id="IPR007822">
    <property type="entry name" value="LANC-like"/>
</dbReference>
<feature type="binding site" evidence="1">
    <location>
        <position position="297"/>
    </location>
    <ligand>
        <name>Zn(2+)</name>
        <dbReference type="ChEBI" id="CHEBI:29105"/>
    </ligand>
</feature>
<name>A0AAE9SFS3_9FLAO</name>
<accession>A0AAE9SFS3</accession>
<organism evidence="2 3">
    <name type="scientific">Tenacibaculum mesophilum</name>
    <dbReference type="NCBI Taxonomy" id="104268"/>
    <lineage>
        <taxon>Bacteria</taxon>
        <taxon>Pseudomonadati</taxon>
        <taxon>Bacteroidota</taxon>
        <taxon>Flavobacteriia</taxon>
        <taxon>Flavobacteriales</taxon>
        <taxon>Flavobacteriaceae</taxon>
        <taxon>Tenacibaculum</taxon>
    </lineage>
</organism>
<evidence type="ECO:0000256" key="1">
    <source>
        <dbReference type="PIRSR" id="PIRSR607822-1"/>
    </source>
</evidence>
<proteinExistence type="predicted"/>
<sequence>MKEAHKLIENIDKIKREDLESDSLLNGKLGLVYYYLCLYKVFNKEDHLQRIEKNLESVFTNIEKGVSSLMYDSTLENGLSGLGYVLQLLIEEKIIDEGYNSQLEEINNIVVDQAIELIQNNNYDFVRGPFGILFYLNYVDSKPLVNRVLEALFEKLKEDKNFLFYNEYTYIEGVHIGYAHGLCAIIKVLNDINDERAEYFVRYLLDRLMNIMKKNEYQIIKDKKYYLPRSIHKGDEFEKGLNYRAVLAWSNCDVNFSTLIYSLNEKFKTNELLTIANKIALESLEKREEKHTRIWDHRFYFGSSGVLKTYMFLYKKTRNSKYKEASNFWYKKTLNFLTESTIKEHPLNFLNNLPATALSLLEFEREEEFNWSKILLL</sequence>
<dbReference type="SUPFAM" id="SSF158745">
    <property type="entry name" value="LanC-like"/>
    <property type="match status" value="1"/>
</dbReference>
<keyword evidence="1" id="KW-0479">Metal-binding</keyword>